<keyword evidence="9 11" id="KW-0233">DNA recombination</keyword>
<feature type="active site" description="O-(3'-phospho-DNA)-tyrosine intermediate" evidence="11">
    <location>
        <position position="286"/>
    </location>
</feature>
<dbReference type="HAMAP" id="MF_01807">
    <property type="entry name" value="Recomb_XerD"/>
    <property type="match status" value="1"/>
</dbReference>
<dbReference type="InterPro" id="IPR010998">
    <property type="entry name" value="Integrase_recombinase_N"/>
</dbReference>
<reference evidence="15" key="1">
    <citation type="submission" date="2015-07" db="EMBL/GenBank/DDBJ databases">
        <authorList>
            <person name="Rodrigo-Torres Lidia"/>
            <person name="Arahal R.David."/>
        </authorList>
    </citation>
    <scope>NUCLEOTIDE SEQUENCE [LARGE SCALE GENOMIC DNA]</scope>
    <source>
        <strain evidence="15">CECT 5096</strain>
    </source>
</reference>
<comment type="function">
    <text evidence="11">Site-specific tyrosine recombinase, which acts by catalyzing the cutting and rejoining of the recombining DNA molecules. The XerC-XerD complex is essential to convert dimers of the bacterial chromosome into monomers to permit their segregation at cell division. It also contributes to the segregational stability of plasmids.</text>
</comment>
<dbReference type="GO" id="GO:0051301">
    <property type="term" value="P:cell division"/>
    <property type="evidence" value="ECO:0007669"/>
    <property type="project" value="UniProtKB-KW"/>
</dbReference>
<keyword evidence="6 11" id="KW-0159">Chromosome partition</keyword>
<feature type="active site" evidence="11">
    <location>
        <position position="155"/>
    </location>
</feature>
<dbReference type="PROSITE" id="PS51898">
    <property type="entry name" value="TYR_RECOMBINASE"/>
    <property type="match status" value="1"/>
</dbReference>
<accession>A0A0M6ZTG1</accession>
<dbReference type="InterPro" id="IPR013762">
    <property type="entry name" value="Integrase-like_cat_sf"/>
</dbReference>
<dbReference type="Gene3D" id="1.10.150.130">
    <property type="match status" value="1"/>
</dbReference>
<dbReference type="InterPro" id="IPR011010">
    <property type="entry name" value="DNA_brk_join_enz"/>
</dbReference>
<evidence type="ECO:0000256" key="7">
    <source>
        <dbReference type="ARBA" id="ARBA00022908"/>
    </source>
</evidence>
<dbReference type="PANTHER" id="PTHR30349:SF90">
    <property type="entry name" value="TYROSINE RECOMBINASE XERD"/>
    <property type="match status" value="1"/>
</dbReference>
<feature type="active site" evidence="11">
    <location>
        <position position="251"/>
    </location>
</feature>
<dbReference type="HAMAP" id="MF_01808">
    <property type="entry name" value="Recomb_XerC_XerD"/>
    <property type="match status" value="1"/>
</dbReference>
<dbReference type="EMBL" id="CXWC01000002">
    <property type="protein sequence ID" value="CTQ66069.1"/>
    <property type="molecule type" value="Genomic_DNA"/>
</dbReference>
<dbReference type="GO" id="GO:0005737">
    <property type="term" value="C:cytoplasm"/>
    <property type="evidence" value="ECO:0007669"/>
    <property type="project" value="UniProtKB-SubCell"/>
</dbReference>
<keyword evidence="4 11" id="KW-0963">Cytoplasm</keyword>
<feature type="active site" evidence="11">
    <location>
        <position position="277"/>
    </location>
</feature>
<evidence type="ECO:0000313" key="14">
    <source>
        <dbReference type="EMBL" id="CTQ66069.1"/>
    </source>
</evidence>
<sequence>MATGFDLENFLEMLAAERGAADNTLDGYRRDLEDFSGFLGGKKIADAQSSDVSAYLSDLTRRGFAETSQARRLSALKQFFKFLYSEGIRQDDPTRTLSAPKKRGSLPKVMSMDEVDRLIECARVETETPQRSAAARLRAQRMYTLIEVLYATGLRVSELVALPVRAALRDTRLIEIKGKGGKERLVPLSHAAQAAMKDYVGLRSAEGAFEKSPWLFPSHGNSGHLTRQHFARELKDLATKAGLDATKVSPHVLRHAFASHLLQNGADLRVVQQLLGHADISTTQIYTHVLDERLRELVESAHPLAQRE</sequence>
<dbReference type="GO" id="GO:0003677">
    <property type="term" value="F:DNA binding"/>
    <property type="evidence" value="ECO:0007669"/>
    <property type="project" value="UniProtKB-UniRule"/>
</dbReference>
<dbReference type="OrthoDB" id="9801717at2"/>
<feature type="active site" evidence="11">
    <location>
        <position position="254"/>
    </location>
</feature>
<dbReference type="Pfam" id="PF00589">
    <property type="entry name" value="Phage_integrase"/>
    <property type="match status" value="1"/>
</dbReference>
<name>A0A0M6ZTG1_9HYPH</name>
<keyword evidence="15" id="KW-1185">Reference proteome</keyword>
<dbReference type="PANTHER" id="PTHR30349">
    <property type="entry name" value="PHAGE INTEGRASE-RELATED"/>
    <property type="match status" value="1"/>
</dbReference>
<dbReference type="InterPro" id="IPR023009">
    <property type="entry name" value="Tyrosine_recombinase_XerC/XerD"/>
</dbReference>
<evidence type="ECO:0000256" key="11">
    <source>
        <dbReference type="HAMAP-Rule" id="MF_01807"/>
    </source>
</evidence>
<dbReference type="InterPro" id="IPR011932">
    <property type="entry name" value="Recomb_XerD"/>
</dbReference>
<evidence type="ECO:0000256" key="10">
    <source>
        <dbReference type="ARBA" id="ARBA00023306"/>
    </source>
</evidence>
<dbReference type="GeneID" id="97668393"/>
<evidence type="ECO:0000256" key="6">
    <source>
        <dbReference type="ARBA" id="ARBA00022829"/>
    </source>
</evidence>
<organism evidence="14 15">
    <name type="scientific">Roseibium album</name>
    <dbReference type="NCBI Taxonomy" id="311410"/>
    <lineage>
        <taxon>Bacteria</taxon>
        <taxon>Pseudomonadati</taxon>
        <taxon>Pseudomonadota</taxon>
        <taxon>Alphaproteobacteria</taxon>
        <taxon>Hyphomicrobiales</taxon>
        <taxon>Stappiaceae</taxon>
        <taxon>Roseibium</taxon>
    </lineage>
</organism>
<evidence type="ECO:0000256" key="9">
    <source>
        <dbReference type="ARBA" id="ARBA00023172"/>
    </source>
</evidence>
<dbReference type="Gene3D" id="1.10.443.10">
    <property type="entry name" value="Intergrase catalytic core"/>
    <property type="match status" value="1"/>
</dbReference>
<dbReference type="STRING" id="311410.LA5095_02099"/>
<dbReference type="RefSeq" id="WP_055114709.1">
    <property type="nucleotide sequence ID" value="NZ_CXWA01000002.1"/>
</dbReference>
<feature type="domain" description="Core-binding (CB)" evidence="13">
    <location>
        <begin position="1"/>
        <end position="84"/>
    </location>
</feature>
<feature type="active site" evidence="11">
    <location>
        <position position="179"/>
    </location>
</feature>
<dbReference type="InterPro" id="IPR002104">
    <property type="entry name" value="Integrase_catalytic"/>
</dbReference>
<dbReference type="InterPro" id="IPR044068">
    <property type="entry name" value="CB"/>
</dbReference>
<keyword evidence="5 11" id="KW-0132">Cell division</keyword>
<dbReference type="Proteomes" id="UP000049983">
    <property type="component" value="Unassembled WGS sequence"/>
</dbReference>
<evidence type="ECO:0000259" key="12">
    <source>
        <dbReference type="PROSITE" id="PS51898"/>
    </source>
</evidence>
<evidence type="ECO:0000256" key="1">
    <source>
        <dbReference type="ARBA" id="ARBA00004496"/>
    </source>
</evidence>
<dbReference type="GO" id="GO:0007059">
    <property type="term" value="P:chromosome segregation"/>
    <property type="evidence" value="ECO:0007669"/>
    <property type="project" value="UniProtKB-UniRule"/>
</dbReference>
<dbReference type="GO" id="GO:0006313">
    <property type="term" value="P:DNA transposition"/>
    <property type="evidence" value="ECO:0007669"/>
    <property type="project" value="UniProtKB-UniRule"/>
</dbReference>
<keyword evidence="7 11" id="KW-0229">DNA integration</keyword>
<dbReference type="InterPro" id="IPR050090">
    <property type="entry name" value="Tyrosine_recombinase_XerCD"/>
</dbReference>
<dbReference type="SUPFAM" id="SSF56349">
    <property type="entry name" value="DNA breaking-rejoining enzymes"/>
    <property type="match status" value="1"/>
</dbReference>
<feature type="domain" description="Tyr recombinase" evidence="12">
    <location>
        <begin position="105"/>
        <end position="299"/>
    </location>
</feature>
<gene>
    <name evidence="14" type="primary">xerD_3</name>
    <name evidence="11" type="synonym">xerD</name>
    <name evidence="14" type="ORF">LA5096_00955</name>
</gene>
<dbReference type="PROSITE" id="PS51900">
    <property type="entry name" value="CB"/>
    <property type="match status" value="1"/>
</dbReference>
<dbReference type="GO" id="GO:0009037">
    <property type="term" value="F:tyrosine-based site-specific recombinase activity"/>
    <property type="evidence" value="ECO:0007669"/>
    <property type="project" value="UniProtKB-UniRule"/>
</dbReference>
<proteinExistence type="inferred from homology"/>
<dbReference type="NCBIfam" id="NF001399">
    <property type="entry name" value="PRK00283.1"/>
    <property type="match status" value="1"/>
</dbReference>
<evidence type="ECO:0000256" key="5">
    <source>
        <dbReference type="ARBA" id="ARBA00022618"/>
    </source>
</evidence>
<evidence type="ECO:0000259" key="13">
    <source>
        <dbReference type="PROSITE" id="PS51900"/>
    </source>
</evidence>
<protein>
    <recommendedName>
        <fullName evidence="3 11">Tyrosine recombinase XerD</fullName>
    </recommendedName>
</protein>
<evidence type="ECO:0000256" key="3">
    <source>
        <dbReference type="ARBA" id="ARBA00015810"/>
    </source>
</evidence>
<comment type="similarity">
    <text evidence="2 11">Belongs to the 'phage' integrase family. XerD subfamily.</text>
</comment>
<dbReference type="NCBIfam" id="NF040815">
    <property type="entry name" value="recomb_XerA_Arch"/>
    <property type="match status" value="1"/>
</dbReference>
<keyword evidence="8 11" id="KW-0238">DNA-binding</keyword>
<comment type="subunit">
    <text evidence="11">Forms a cyclic heterotetrameric complex composed of two molecules of XerC and two molecules of XerD.</text>
</comment>
<dbReference type="NCBIfam" id="TIGR02225">
    <property type="entry name" value="recomb_XerD"/>
    <property type="match status" value="1"/>
</dbReference>
<dbReference type="AlphaFoldDB" id="A0A0M6ZTG1"/>
<evidence type="ECO:0000256" key="4">
    <source>
        <dbReference type="ARBA" id="ARBA00022490"/>
    </source>
</evidence>
<keyword evidence="10 11" id="KW-0131">Cell cycle</keyword>
<evidence type="ECO:0000313" key="15">
    <source>
        <dbReference type="Proteomes" id="UP000049983"/>
    </source>
</evidence>
<evidence type="ECO:0000256" key="2">
    <source>
        <dbReference type="ARBA" id="ARBA00010450"/>
    </source>
</evidence>
<dbReference type="InterPro" id="IPR004107">
    <property type="entry name" value="Integrase_SAM-like_N"/>
</dbReference>
<evidence type="ECO:0000256" key="8">
    <source>
        <dbReference type="ARBA" id="ARBA00023125"/>
    </source>
</evidence>
<dbReference type="Pfam" id="PF02899">
    <property type="entry name" value="Phage_int_SAM_1"/>
    <property type="match status" value="1"/>
</dbReference>
<comment type="subcellular location">
    <subcellularLocation>
        <location evidence="1 11">Cytoplasm</location>
    </subcellularLocation>
</comment>